<dbReference type="GO" id="GO:0005886">
    <property type="term" value="C:plasma membrane"/>
    <property type="evidence" value="ECO:0007669"/>
    <property type="project" value="UniProtKB-SubCell"/>
</dbReference>
<protein>
    <recommendedName>
        <fullName evidence="7">Phosphatidylglycerol--prolipoprotein diacylglyceryl transferase</fullName>
        <ecNumber evidence="7">2.5.1.145</ecNumber>
    </recommendedName>
</protein>
<name>A0A9X4MXX7_9FLAO</name>
<dbReference type="AlphaFoldDB" id="A0A9X4MXX7"/>
<reference evidence="8" key="1">
    <citation type="submission" date="2022-07" db="EMBL/GenBank/DDBJ databases">
        <title>Description and genome-wide analysis of Profundicola chukchiensis gen. nov., sp. nov., marine bacteria isolated from bottom sediments of the Chukchi Sea.</title>
        <authorList>
            <person name="Romanenko L."/>
            <person name="Otstavnykh N."/>
            <person name="Kurilenko V."/>
            <person name="Eremeev V."/>
            <person name="Velansky P."/>
            <person name="Mikhailov V."/>
            <person name="Isaeva M."/>
        </authorList>
    </citation>
    <scope>NUCLEOTIDE SEQUENCE</scope>
    <source>
        <strain evidence="8">KMM 9713</strain>
    </source>
</reference>
<evidence type="ECO:0000256" key="1">
    <source>
        <dbReference type="ARBA" id="ARBA00007150"/>
    </source>
</evidence>
<comment type="subcellular location">
    <subcellularLocation>
        <location evidence="7">Cell membrane</location>
        <topology evidence="7">Multi-pass membrane protein</topology>
    </subcellularLocation>
</comment>
<feature type="transmembrane region" description="Helical" evidence="7">
    <location>
        <begin position="110"/>
        <end position="133"/>
    </location>
</feature>
<comment type="function">
    <text evidence="7">Catalyzes the transfer of the diacylglyceryl group from phosphatidylglycerol to the sulfhydryl group of the N-terminal cysteine of a prolipoprotein, the first step in the formation of mature lipoproteins.</text>
</comment>
<dbReference type="GO" id="GO:0042158">
    <property type="term" value="P:lipoprotein biosynthetic process"/>
    <property type="evidence" value="ECO:0007669"/>
    <property type="project" value="UniProtKB-UniRule"/>
</dbReference>
<feature type="transmembrane region" description="Helical" evidence="7">
    <location>
        <begin position="145"/>
        <end position="166"/>
    </location>
</feature>
<comment type="similarity">
    <text evidence="1 7">Belongs to the Lgt family.</text>
</comment>
<keyword evidence="9" id="KW-1185">Reference proteome</keyword>
<dbReference type="EC" id="2.5.1.145" evidence="7"/>
<evidence type="ECO:0000313" key="8">
    <source>
        <dbReference type="EMBL" id="MDG4945580.1"/>
    </source>
</evidence>
<feature type="transmembrane region" description="Helical" evidence="7">
    <location>
        <begin position="268"/>
        <end position="286"/>
    </location>
</feature>
<keyword evidence="5 7" id="KW-1133">Transmembrane helix</keyword>
<keyword evidence="4 7" id="KW-0812">Transmembrane</keyword>
<dbReference type="GO" id="GO:0008961">
    <property type="term" value="F:phosphatidylglycerol-prolipoprotein diacylglyceryl transferase activity"/>
    <property type="evidence" value="ECO:0007669"/>
    <property type="project" value="UniProtKB-UniRule"/>
</dbReference>
<comment type="caution">
    <text evidence="8">The sequence shown here is derived from an EMBL/GenBank/DDBJ whole genome shotgun (WGS) entry which is preliminary data.</text>
</comment>
<comment type="pathway">
    <text evidence="7">Protein modification; lipoprotein biosynthesis (diacylglyceryl transfer).</text>
</comment>
<feature type="binding site" evidence="7">
    <location>
        <position position="161"/>
    </location>
    <ligand>
        <name>a 1,2-diacyl-sn-glycero-3-phospho-(1'-sn-glycerol)</name>
        <dbReference type="ChEBI" id="CHEBI:64716"/>
    </ligand>
</feature>
<evidence type="ECO:0000256" key="3">
    <source>
        <dbReference type="ARBA" id="ARBA00022679"/>
    </source>
</evidence>
<evidence type="ECO:0000256" key="2">
    <source>
        <dbReference type="ARBA" id="ARBA00022475"/>
    </source>
</evidence>
<evidence type="ECO:0000256" key="7">
    <source>
        <dbReference type="HAMAP-Rule" id="MF_01147"/>
    </source>
</evidence>
<keyword evidence="6 7" id="KW-0472">Membrane</keyword>
<accession>A0A9X4MXX7</accession>
<evidence type="ECO:0000313" key="9">
    <source>
        <dbReference type="Proteomes" id="UP001152599"/>
    </source>
</evidence>
<feature type="transmembrane region" description="Helical" evidence="7">
    <location>
        <begin position="199"/>
        <end position="217"/>
    </location>
</feature>
<dbReference type="Proteomes" id="UP001152599">
    <property type="component" value="Unassembled WGS sequence"/>
</dbReference>
<feature type="transmembrane region" description="Helical" evidence="7">
    <location>
        <begin position="54"/>
        <end position="73"/>
    </location>
</feature>
<dbReference type="EMBL" id="JANCMU010000001">
    <property type="protein sequence ID" value="MDG4945580.1"/>
    <property type="molecule type" value="Genomic_DNA"/>
</dbReference>
<evidence type="ECO:0000256" key="5">
    <source>
        <dbReference type="ARBA" id="ARBA00022989"/>
    </source>
</evidence>
<sequence length="296" mass="33620">MIELMGYFTFGGSEGIDLGFLTLHYYSLMWIVAFVLGWFIMAKIFKIDGASKELLDPLFLYTFVGAIAGARLGEYVFYDPMAFIERPLEVFLPIVYSPGDSWLFLQDYKFVGFMGLASHGAAVGLLIAMYLFTRKHLKGKSMLWIIDRLAIVVPIGGAFIRVGNFINSEIVGKPSDVAWAVLFQNQSPDYGPIVPRHPAQLYEAIAYVILFGIMWYIYRYTKKKYQSGFLFGFFFMALWLIRFTVEFFKEDQGVEWVADTLGMSLNNGQVLSIPLIILGIIILATSKNRIQDENNS</sequence>
<organism evidence="8 9">
    <name type="scientific">Profundicola chukchiensis</name>
    <dbReference type="NCBI Taxonomy" id="2961959"/>
    <lineage>
        <taxon>Bacteria</taxon>
        <taxon>Pseudomonadati</taxon>
        <taxon>Bacteroidota</taxon>
        <taxon>Flavobacteriia</taxon>
        <taxon>Flavobacteriales</taxon>
        <taxon>Weeksellaceae</taxon>
        <taxon>Profundicola</taxon>
    </lineage>
</organism>
<dbReference type="PANTHER" id="PTHR30589">
    <property type="entry name" value="PROLIPOPROTEIN DIACYLGLYCERYL TRANSFERASE"/>
    <property type="match status" value="1"/>
</dbReference>
<dbReference type="InterPro" id="IPR001640">
    <property type="entry name" value="Lgt"/>
</dbReference>
<dbReference type="HAMAP" id="MF_01147">
    <property type="entry name" value="Lgt"/>
    <property type="match status" value="1"/>
</dbReference>
<feature type="transmembrane region" description="Helical" evidence="7">
    <location>
        <begin position="229"/>
        <end position="248"/>
    </location>
</feature>
<dbReference type="NCBIfam" id="TIGR00544">
    <property type="entry name" value="lgt"/>
    <property type="match status" value="1"/>
</dbReference>
<gene>
    <name evidence="7 8" type="primary">lgt</name>
    <name evidence="8" type="ORF">NMK71_04070</name>
</gene>
<evidence type="ECO:0000256" key="4">
    <source>
        <dbReference type="ARBA" id="ARBA00022692"/>
    </source>
</evidence>
<dbReference type="Pfam" id="PF01790">
    <property type="entry name" value="LGT"/>
    <property type="match status" value="1"/>
</dbReference>
<dbReference type="PROSITE" id="PS01311">
    <property type="entry name" value="LGT"/>
    <property type="match status" value="1"/>
</dbReference>
<comment type="catalytic activity">
    <reaction evidence="7">
        <text>L-cysteinyl-[prolipoprotein] + a 1,2-diacyl-sn-glycero-3-phospho-(1'-sn-glycerol) = an S-1,2-diacyl-sn-glyceryl-L-cysteinyl-[prolipoprotein] + sn-glycerol 1-phosphate + H(+)</text>
        <dbReference type="Rhea" id="RHEA:56712"/>
        <dbReference type="Rhea" id="RHEA-COMP:14679"/>
        <dbReference type="Rhea" id="RHEA-COMP:14680"/>
        <dbReference type="ChEBI" id="CHEBI:15378"/>
        <dbReference type="ChEBI" id="CHEBI:29950"/>
        <dbReference type="ChEBI" id="CHEBI:57685"/>
        <dbReference type="ChEBI" id="CHEBI:64716"/>
        <dbReference type="ChEBI" id="CHEBI:140658"/>
        <dbReference type="EC" id="2.5.1.145"/>
    </reaction>
</comment>
<evidence type="ECO:0000256" key="6">
    <source>
        <dbReference type="ARBA" id="ARBA00023136"/>
    </source>
</evidence>
<keyword evidence="2 7" id="KW-1003">Cell membrane</keyword>
<feature type="transmembrane region" description="Helical" evidence="7">
    <location>
        <begin position="23"/>
        <end position="42"/>
    </location>
</feature>
<dbReference type="PANTHER" id="PTHR30589:SF0">
    <property type="entry name" value="PHOSPHATIDYLGLYCEROL--PROLIPOPROTEIN DIACYLGLYCERYL TRANSFERASE"/>
    <property type="match status" value="1"/>
</dbReference>
<dbReference type="RefSeq" id="WP_304415871.1">
    <property type="nucleotide sequence ID" value="NZ_JANAIE010000001.1"/>
</dbReference>
<keyword evidence="3 7" id="KW-0808">Transferase</keyword>
<proteinExistence type="inferred from homology"/>